<dbReference type="GO" id="GO:0016020">
    <property type="term" value="C:membrane"/>
    <property type="evidence" value="ECO:0007669"/>
    <property type="project" value="UniProtKB-SubCell"/>
</dbReference>
<dbReference type="GeneID" id="94425669"/>
<dbReference type="VEuPathDB" id="ToxoDB:CSUI_002256"/>
<feature type="compositionally biased region" description="Basic and acidic residues" evidence="5">
    <location>
        <begin position="546"/>
        <end position="557"/>
    </location>
</feature>
<evidence type="ECO:0000313" key="7">
    <source>
        <dbReference type="EMBL" id="PHJ23893.1"/>
    </source>
</evidence>
<evidence type="ECO:0000256" key="4">
    <source>
        <dbReference type="ARBA" id="ARBA00023136"/>
    </source>
</evidence>
<feature type="transmembrane region" description="Helical" evidence="6">
    <location>
        <begin position="516"/>
        <end position="535"/>
    </location>
</feature>
<evidence type="ECO:0000256" key="3">
    <source>
        <dbReference type="ARBA" id="ARBA00022989"/>
    </source>
</evidence>
<keyword evidence="4 6" id="KW-0472">Membrane</keyword>
<protein>
    <submittedName>
        <fullName evidence="7">Gdp-fucose transporter</fullName>
    </submittedName>
</protein>
<sequence>MTPASSSSSPCSSSPSAEPPPSSSSNPHRRLQFSLKSSASSVCLSSSPDGSGLRISKSTVCCICACLVYSVASLATVFLNRKLLTDLFPYPLTLSCFQEIVGVFVYLILSSVGTAAATASASLSHYPSSSPLSRELDVEEEDNKENPCSSSFCSSSSSSSPLSAAFFRKKREEKREILQKQPSSLLRRTLTASLRSPAACSLSTFFPHVELSVRILRRVLPLSLAFVGMVGFSNTCLKHVQVSTYQVARALTLLFNMLLQRLLLNIRISLGAGLSCGVVCLGFIIGALDESTLSLSGALTGSVASLFQAVYTVHIRSTLDALGGVQAAAMFYNMVNASLLFPPLIWLSGEFSQMSSSLFSSSSSSSFSRTHLLSTSGELRESPMNVGGDVFKSASDLIHGMPEVTSTDSSLSSSSFSVENTSNIVMEWMERLLSYACNFVYWITRSGIEGGEDARPSFFLILFLAFLSGVAALLLTLSSFWIVGLTSPLTFNVLGYVKACVQTSLGFVVFHEKCSLQALLGVILTLSGSASFSAFKRRDACQEEKDRDFKQKKDDSNKILPCDLQKQER</sequence>
<organism evidence="7 8">
    <name type="scientific">Cystoisospora suis</name>
    <dbReference type="NCBI Taxonomy" id="483139"/>
    <lineage>
        <taxon>Eukaryota</taxon>
        <taxon>Sar</taxon>
        <taxon>Alveolata</taxon>
        <taxon>Apicomplexa</taxon>
        <taxon>Conoidasida</taxon>
        <taxon>Coccidia</taxon>
        <taxon>Eucoccidiorida</taxon>
        <taxon>Eimeriorina</taxon>
        <taxon>Sarcocystidae</taxon>
        <taxon>Cystoisospora</taxon>
    </lineage>
</organism>
<evidence type="ECO:0000256" key="6">
    <source>
        <dbReference type="SAM" id="Phobius"/>
    </source>
</evidence>
<feature type="compositionally biased region" description="Low complexity" evidence="5">
    <location>
        <begin position="147"/>
        <end position="161"/>
    </location>
</feature>
<feature type="transmembrane region" description="Helical" evidence="6">
    <location>
        <begin position="458"/>
        <end position="482"/>
    </location>
</feature>
<keyword evidence="8" id="KW-1185">Reference proteome</keyword>
<proteinExistence type="predicted"/>
<name>A0A2C6L9Y3_9APIC</name>
<keyword evidence="3 6" id="KW-1133">Transmembrane helix</keyword>
<reference evidence="7 8" key="1">
    <citation type="journal article" date="2017" name="Int. J. Parasitol.">
        <title>The genome of the protozoan parasite Cystoisospora suis and a reverse vaccinology approach to identify vaccine candidates.</title>
        <authorList>
            <person name="Palmieri N."/>
            <person name="Shrestha A."/>
            <person name="Ruttkowski B."/>
            <person name="Beck T."/>
            <person name="Vogl C."/>
            <person name="Tomley F."/>
            <person name="Blake D.P."/>
            <person name="Joachim A."/>
        </authorList>
    </citation>
    <scope>NUCLEOTIDE SEQUENCE [LARGE SCALE GENOMIC DNA]</scope>
    <source>
        <strain evidence="7 8">Wien I</strain>
    </source>
</reference>
<dbReference type="PANTHER" id="PTHR11132">
    <property type="entry name" value="SOLUTE CARRIER FAMILY 35"/>
    <property type="match status" value="1"/>
</dbReference>
<dbReference type="InterPro" id="IPR050186">
    <property type="entry name" value="TPT_transporter"/>
</dbReference>
<dbReference type="RefSeq" id="XP_067925567.1">
    <property type="nucleotide sequence ID" value="XM_068062458.1"/>
</dbReference>
<dbReference type="InterPro" id="IPR037185">
    <property type="entry name" value="EmrE-like"/>
</dbReference>
<feature type="region of interest" description="Disordered" evidence="5">
    <location>
        <begin position="1"/>
        <end position="29"/>
    </location>
</feature>
<evidence type="ECO:0000256" key="1">
    <source>
        <dbReference type="ARBA" id="ARBA00004141"/>
    </source>
</evidence>
<evidence type="ECO:0000313" key="8">
    <source>
        <dbReference type="Proteomes" id="UP000221165"/>
    </source>
</evidence>
<dbReference type="AlphaFoldDB" id="A0A2C6L9Y3"/>
<feature type="transmembrane region" description="Helical" evidence="6">
    <location>
        <begin position="325"/>
        <end position="347"/>
    </location>
</feature>
<feature type="transmembrane region" description="Helical" evidence="6">
    <location>
        <begin position="264"/>
        <end position="287"/>
    </location>
</feature>
<comment type="subcellular location">
    <subcellularLocation>
        <location evidence="1">Membrane</location>
        <topology evidence="1">Multi-pass membrane protein</topology>
    </subcellularLocation>
</comment>
<feature type="compositionally biased region" description="Low complexity" evidence="5">
    <location>
        <begin position="1"/>
        <end position="16"/>
    </location>
</feature>
<accession>A0A2C6L9Y3</accession>
<dbReference type="Proteomes" id="UP000221165">
    <property type="component" value="Unassembled WGS sequence"/>
</dbReference>
<feature type="region of interest" description="Disordered" evidence="5">
    <location>
        <begin position="123"/>
        <end position="161"/>
    </location>
</feature>
<dbReference type="OrthoDB" id="5547497at2759"/>
<comment type="caution">
    <text evidence="7">The sequence shown here is derived from an EMBL/GenBank/DDBJ whole genome shotgun (WGS) entry which is preliminary data.</text>
</comment>
<feature type="transmembrane region" description="Helical" evidence="6">
    <location>
        <begin position="293"/>
        <end position="313"/>
    </location>
</feature>
<dbReference type="EMBL" id="MIGC01000942">
    <property type="protein sequence ID" value="PHJ23893.1"/>
    <property type="molecule type" value="Genomic_DNA"/>
</dbReference>
<evidence type="ECO:0000256" key="2">
    <source>
        <dbReference type="ARBA" id="ARBA00022692"/>
    </source>
</evidence>
<evidence type="ECO:0000256" key="5">
    <source>
        <dbReference type="SAM" id="MobiDB-lite"/>
    </source>
</evidence>
<keyword evidence="2 6" id="KW-0812">Transmembrane</keyword>
<gene>
    <name evidence="7" type="ORF">CSUI_002256</name>
</gene>
<dbReference type="SUPFAM" id="SSF103481">
    <property type="entry name" value="Multidrug resistance efflux transporter EmrE"/>
    <property type="match status" value="1"/>
</dbReference>
<feature type="region of interest" description="Disordered" evidence="5">
    <location>
        <begin position="546"/>
        <end position="569"/>
    </location>
</feature>
<feature type="compositionally biased region" description="Low complexity" evidence="5">
    <location>
        <begin position="123"/>
        <end position="133"/>
    </location>
</feature>